<gene>
    <name evidence="2" type="ORF">EW146_g8269</name>
</gene>
<evidence type="ECO:0000256" key="1">
    <source>
        <dbReference type="SAM" id="MobiDB-lite"/>
    </source>
</evidence>
<reference evidence="2 3" key="1">
    <citation type="submission" date="2019-02" db="EMBL/GenBank/DDBJ databases">
        <title>Genome sequencing of the rare red list fungi Bondarzewia mesenterica.</title>
        <authorList>
            <person name="Buettner E."/>
            <person name="Kellner H."/>
        </authorList>
    </citation>
    <scope>NUCLEOTIDE SEQUENCE [LARGE SCALE GENOMIC DNA]</scope>
    <source>
        <strain evidence="2 3">DSM 108281</strain>
    </source>
</reference>
<dbReference type="GO" id="GO:1990023">
    <property type="term" value="C:mitotic spindle midzone"/>
    <property type="evidence" value="ECO:0007669"/>
    <property type="project" value="TreeGrafter"/>
</dbReference>
<dbReference type="Pfam" id="PF03999">
    <property type="entry name" value="MAP65_ASE1"/>
    <property type="match status" value="1"/>
</dbReference>
<evidence type="ECO:0000313" key="3">
    <source>
        <dbReference type="Proteomes" id="UP000310158"/>
    </source>
</evidence>
<organism evidence="2 3">
    <name type="scientific">Bondarzewia mesenterica</name>
    <dbReference type="NCBI Taxonomy" id="1095465"/>
    <lineage>
        <taxon>Eukaryota</taxon>
        <taxon>Fungi</taxon>
        <taxon>Dikarya</taxon>
        <taxon>Basidiomycota</taxon>
        <taxon>Agaricomycotina</taxon>
        <taxon>Agaricomycetes</taxon>
        <taxon>Russulales</taxon>
        <taxon>Bondarzewiaceae</taxon>
        <taxon>Bondarzewia</taxon>
    </lineage>
</organism>
<dbReference type="PANTHER" id="PTHR19321:SF41">
    <property type="entry name" value="FASCETTO-RELATED"/>
    <property type="match status" value="1"/>
</dbReference>
<dbReference type="PANTHER" id="PTHR19321">
    <property type="entry name" value="PROTEIN REGULATOR OF CYTOKINESIS 1 PRC1-RELATED"/>
    <property type="match status" value="1"/>
</dbReference>
<dbReference type="Gene3D" id="1.20.58.1520">
    <property type="match status" value="1"/>
</dbReference>
<dbReference type="GO" id="GO:0005737">
    <property type="term" value="C:cytoplasm"/>
    <property type="evidence" value="ECO:0007669"/>
    <property type="project" value="TreeGrafter"/>
</dbReference>
<evidence type="ECO:0000313" key="2">
    <source>
        <dbReference type="EMBL" id="THH10768.1"/>
    </source>
</evidence>
<proteinExistence type="predicted"/>
<feature type="compositionally biased region" description="Low complexity" evidence="1">
    <location>
        <begin position="663"/>
        <end position="679"/>
    </location>
</feature>
<dbReference type="Proteomes" id="UP000310158">
    <property type="component" value="Unassembled WGS sequence"/>
</dbReference>
<dbReference type="AlphaFoldDB" id="A0A4S4LHK6"/>
<dbReference type="EMBL" id="SGPL01000551">
    <property type="protein sequence ID" value="THH10768.1"/>
    <property type="molecule type" value="Genomic_DNA"/>
</dbReference>
<feature type="compositionally biased region" description="Basic and acidic residues" evidence="1">
    <location>
        <begin position="19"/>
        <end position="32"/>
    </location>
</feature>
<dbReference type="CDD" id="cd01670">
    <property type="entry name" value="Death"/>
    <property type="match status" value="1"/>
</dbReference>
<dbReference type="OrthoDB" id="642895at2759"/>
<comment type="caution">
    <text evidence="2">The sequence shown here is derived from an EMBL/GenBank/DDBJ whole genome shotgun (WGS) entry which is preliminary data.</text>
</comment>
<dbReference type="InterPro" id="IPR007145">
    <property type="entry name" value="MAP65_Ase1_PRC1"/>
</dbReference>
<feature type="region of interest" description="Disordered" evidence="1">
    <location>
        <begin position="571"/>
        <end position="798"/>
    </location>
</feature>
<feature type="region of interest" description="Disordered" evidence="1">
    <location>
        <begin position="18"/>
        <end position="38"/>
    </location>
</feature>
<keyword evidence="3" id="KW-1185">Reference proteome</keyword>
<name>A0A4S4LHK6_9AGAM</name>
<protein>
    <submittedName>
        <fullName evidence="2">Uncharacterized protein</fullName>
    </submittedName>
</protein>
<accession>A0A4S4LHK6</accession>
<sequence length="798" mass="88101">MFEIASFAVRVGEAISSSNRHDRSADYSDKEMSSSPSITSLLDSLHTHLQSQTQLLPTLHAQLGLPPTALADELSALQQTLTQCVEDQIDGRRKQVNEWTAKCEEVEEECQRYGIALGSHIKGAGPSSTMGEAHKEQVLPKRHEKLTEMQEKLRQLYHTKLERLLTLTNRITALSRMLGEGFFPEDVLEPKLAGARNLLDTSTHRDVTPERFSVLEKELVRGKGEVTKRLAQLSSTFVQIDWLYTELGIVPPSVSDFSPHVASTSSLHMSTFSRPSTARCSTSDADPFLSVSTPTPGSRTRPLTPALFLATEPDSPETPHELVFARRIIGLDGVEPTPGLLAWADALLSELEETKCRRETRIQAMFDQLEGLWRRLGVSDADMDGFVEAHRGSTEVTEQAYDEELERMLELKRERMGTFIQNARDEIDRLWEELMVGAEERADFAPFSDDQHTEELLILHEEEIKRLKDERRMKAHLLGSIRKYLDICEEEKDLAAAASDQNRLLGRGPRDPGRLLREEKMRKRVRKEKPRLAQDLLASIPAWEAETGRPFLIRGESMLQILLEATSLSADKENAKRKSGQRAGSVPLRATTPSNPEPIYGYGHTGGKRSVTPAVRPASSQGTHSRPNKRPRLGDATSSYGNATVPRGRAAPSTGLAMPVPKPAASLSTSTSSLPRPRALAAPRTGIQHHSLGHDRMPSTAVRNSGRAHTSAAGQRGSRQAPRAVSASAAGVYRSAGGPLNSVARPNPQMLARKASRARRESFKPRPSVNGPWALPRPTAGKHGGFDGVVVKEEEEDY</sequence>
<dbReference type="GO" id="GO:0051256">
    <property type="term" value="P:mitotic spindle midzone assembly"/>
    <property type="evidence" value="ECO:0007669"/>
    <property type="project" value="TreeGrafter"/>
</dbReference>
<dbReference type="GO" id="GO:0008017">
    <property type="term" value="F:microtubule binding"/>
    <property type="evidence" value="ECO:0007669"/>
    <property type="project" value="InterPro"/>
</dbReference>